<evidence type="ECO:0000313" key="4">
    <source>
        <dbReference type="Proteomes" id="UP000004431"/>
    </source>
</evidence>
<dbReference type="Proteomes" id="UP000004431">
    <property type="component" value="Unassembled WGS sequence"/>
</dbReference>
<dbReference type="EMBL" id="AEDQ01000023">
    <property type="protein sequence ID" value="EFL43976.1"/>
    <property type="molecule type" value="Genomic_DNA"/>
</dbReference>
<dbReference type="Gene3D" id="3.40.50.1820">
    <property type="entry name" value="alpha/beta hydrolase"/>
    <property type="match status" value="1"/>
</dbReference>
<accession>A0ABP2J436</accession>
<keyword evidence="4" id="KW-1185">Reference proteome</keyword>
<dbReference type="RefSeq" id="WP_006304337.1">
    <property type="nucleotide sequence ID" value="NZ_AEDQ01000023.1"/>
</dbReference>
<dbReference type="InterPro" id="IPR049492">
    <property type="entry name" value="BD-FAE-like_dom"/>
</dbReference>
<evidence type="ECO:0000256" key="1">
    <source>
        <dbReference type="ARBA" id="ARBA00022801"/>
    </source>
</evidence>
<dbReference type="PANTHER" id="PTHR48081">
    <property type="entry name" value="AB HYDROLASE SUPERFAMILY PROTEIN C4A8.06C"/>
    <property type="match status" value="1"/>
</dbReference>
<comment type="caution">
    <text evidence="3">The sequence shown here is derived from an EMBL/GenBank/DDBJ whole genome shotgun (WGS) entry which is preliminary data.</text>
</comment>
<proteinExistence type="predicted"/>
<evidence type="ECO:0000313" key="3">
    <source>
        <dbReference type="EMBL" id="EFL43976.1"/>
    </source>
</evidence>
<organism evidence="3 4">
    <name type="scientific">Fannyhessea vaginae PB189-T1-4</name>
    <dbReference type="NCBI Taxonomy" id="866774"/>
    <lineage>
        <taxon>Bacteria</taxon>
        <taxon>Bacillati</taxon>
        <taxon>Actinomycetota</taxon>
        <taxon>Coriobacteriia</taxon>
        <taxon>Coriobacteriales</taxon>
        <taxon>Atopobiaceae</taxon>
        <taxon>Fannyhessea</taxon>
    </lineage>
</organism>
<dbReference type="InterPro" id="IPR050300">
    <property type="entry name" value="GDXG_lipolytic_enzyme"/>
</dbReference>
<feature type="domain" description="BD-FAE-like" evidence="2">
    <location>
        <begin position="61"/>
        <end position="152"/>
    </location>
</feature>
<gene>
    <name evidence="3" type="ORF">HMPREF9248_0848</name>
</gene>
<evidence type="ECO:0000259" key="2">
    <source>
        <dbReference type="Pfam" id="PF20434"/>
    </source>
</evidence>
<name>A0ABP2J436_9ACTN</name>
<dbReference type="SUPFAM" id="SSF53474">
    <property type="entry name" value="alpha/beta-Hydrolases"/>
    <property type="match status" value="1"/>
</dbReference>
<protein>
    <recommendedName>
        <fullName evidence="2">BD-FAE-like domain-containing protein</fullName>
    </recommendedName>
</protein>
<dbReference type="Pfam" id="PF20434">
    <property type="entry name" value="BD-FAE"/>
    <property type="match status" value="1"/>
</dbReference>
<dbReference type="InterPro" id="IPR029058">
    <property type="entry name" value="AB_hydrolase_fold"/>
</dbReference>
<sequence length="274" mass="29849">MNLVAKVHEPTPAAVVRELLNRAHTEYYADDADCFIDYYDASAVPTPDAPASAPAPVAAPAKTNPARVIVIVHGGYWRQDIDVHRRLDVAKWLIDRGETVACIEYRRGAHGPWPQPLSDVRCAIAAIRARYPHAQLVALGHSVGGGLVLLSANDFDVVVALAPVTNAARVYSEGKGDDAAKVYFGEDATTNLLMSASPFYQPAVQVPCLIVHGAQDPEISLTHTLDYLQNPQHFGHVDSQILALCDHMDLVDPRCAFWPSTWAWINTHTSSARS</sequence>
<reference evidence="3 4" key="1">
    <citation type="submission" date="2010-08" db="EMBL/GenBank/DDBJ databases">
        <authorList>
            <person name="Durkin A.S."/>
            <person name="Madupu R."/>
            <person name="Torralba M."/>
            <person name="Gillis M."/>
            <person name="Methe B."/>
            <person name="Sutton G."/>
            <person name="Nelson K.E."/>
        </authorList>
    </citation>
    <scope>NUCLEOTIDE SEQUENCE [LARGE SCALE GENOMIC DNA]</scope>
    <source>
        <strain evidence="3 4">PB189-T1-4</strain>
    </source>
</reference>
<keyword evidence="1" id="KW-0378">Hydrolase</keyword>